<evidence type="ECO:0000313" key="1">
    <source>
        <dbReference type="EMBL" id="KAK7458154.1"/>
    </source>
</evidence>
<name>A0ABR1JDS6_9AGAR</name>
<protein>
    <submittedName>
        <fullName evidence="1">Uncharacterized protein</fullName>
    </submittedName>
</protein>
<evidence type="ECO:0000313" key="2">
    <source>
        <dbReference type="Proteomes" id="UP001498398"/>
    </source>
</evidence>
<dbReference type="EMBL" id="JBANRG010000018">
    <property type="protein sequence ID" value="KAK7458154.1"/>
    <property type="molecule type" value="Genomic_DNA"/>
</dbReference>
<accession>A0ABR1JDS6</accession>
<proteinExistence type="predicted"/>
<gene>
    <name evidence="1" type="ORF">VKT23_010062</name>
</gene>
<sequence length="94" mass="10355">MEREIAFTAEEGSRQIVYGALGGGVGDGAKQDDVEKKMRGGYVIMSELAEVSDFVLSEDGKKLENRIWDEGVEISSKVDKRVKDIVGEYLAQRA</sequence>
<dbReference type="Proteomes" id="UP001498398">
    <property type="component" value="Unassembled WGS sequence"/>
</dbReference>
<reference evidence="1 2" key="1">
    <citation type="submission" date="2024-01" db="EMBL/GenBank/DDBJ databases">
        <title>A draft genome for the cacao thread blight pathogen Marasmiellus scandens.</title>
        <authorList>
            <person name="Baruah I.K."/>
            <person name="Leung J."/>
            <person name="Bukari Y."/>
            <person name="Amoako-Attah I."/>
            <person name="Meinhardt L.W."/>
            <person name="Bailey B.A."/>
            <person name="Cohen S.P."/>
        </authorList>
    </citation>
    <scope>NUCLEOTIDE SEQUENCE [LARGE SCALE GENOMIC DNA]</scope>
    <source>
        <strain evidence="1 2">GH-19</strain>
    </source>
</reference>
<comment type="caution">
    <text evidence="1">The sequence shown here is derived from an EMBL/GenBank/DDBJ whole genome shotgun (WGS) entry which is preliminary data.</text>
</comment>
<organism evidence="1 2">
    <name type="scientific">Marasmiellus scandens</name>
    <dbReference type="NCBI Taxonomy" id="2682957"/>
    <lineage>
        <taxon>Eukaryota</taxon>
        <taxon>Fungi</taxon>
        <taxon>Dikarya</taxon>
        <taxon>Basidiomycota</taxon>
        <taxon>Agaricomycotina</taxon>
        <taxon>Agaricomycetes</taxon>
        <taxon>Agaricomycetidae</taxon>
        <taxon>Agaricales</taxon>
        <taxon>Marasmiineae</taxon>
        <taxon>Omphalotaceae</taxon>
        <taxon>Marasmiellus</taxon>
    </lineage>
</organism>
<keyword evidence="2" id="KW-1185">Reference proteome</keyword>